<dbReference type="RefSeq" id="WP_091412268.1">
    <property type="nucleotide sequence ID" value="NZ_LT629749.1"/>
</dbReference>
<protein>
    <submittedName>
        <fullName evidence="3">Uncharacterized protein</fullName>
    </submittedName>
</protein>
<evidence type="ECO:0000313" key="3">
    <source>
        <dbReference type="EMBL" id="SDS50001.1"/>
    </source>
</evidence>
<keyword evidence="1" id="KW-0472">Membrane</keyword>
<reference evidence="3 4" key="1">
    <citation type="submission" date="2016-10" db="EMBL/GenBank/DDBJ databases">
        <authorList>
            <person name="de Groot N.N."/>
        </authorList>
    </citation>
    <scope>NUCLEOTIDE SEQUENCE [LARGE SCALE GENOMIC DNA]</scope>
    <source>
        <strain evidence="3 4">DSM 21741</strain>
    </source>
</reference>
<proteinExistence type="predicted"/>
<accession>A0A1H1SQ18</accession>
<feature type="signal peptide" evidence="2">
    <location>
        <begin position="1"/>
        <end position="20"/>
    </location>
</feature>
<keyword evidence="1" id="KW-1133">Transmembrane helix</keyword>
<dbReference type="AlphaFoldDB" id="A0A1H1SQ18"/>
<gene>
    <name evidence="3" type="ORF">SAMN04488543_1846</name>
</gene>
<evidence type="ECO:0000313" key="4">
    <source>
        <dbReference type="Proteomes" id="UP000199092"/>
    </source>
</evidence>
<evidence type="ECO:0000256" key="1">
    <source>
        <dbReference type="SAM" id="Phobius"/>
    </source>
</evidence>
<sequence>MSLLPVRVLGLGAAAVPALAAASVVTLPVHRPLSTRPRPARVVPRPVVATGHPHGDGPLSSAPAAPLVVVLLGMFVVAAGLLTGAVLLVVHLLGLLLG</sequence>
<dbReference type="EMBL" id="LT629749">
    <property type="protein sequence ID" value="SDS50001.1"/>
    <property type="molecule type" value="Genomic_DNA"/>
</dbReference>
<keyword evidence="1" id="KW-0812">Transmembrane</keyword>
<keyword evidence="4" id="KW-1185">Reference proteome</keyword>
<name>A0A1H1SQ18_9ACTN</name>
<dbReference type="Proteomes" id="UP000199092">
    <property type="component" value="Chromosome I"/>
</dbReference>
<evidence type="ECO:0000256" key="2">
    <source>
        <dbReference type="SAM" id="SignalP"/>
    </source>
</evidence>
<feature type="transmembrane region" description="Helical" evidence="1">
    <location>
        <begin position="64"/>
        <end position="97"/>
    </location>
</feature>
<feature type="chain" id="PRO_5009260251" evidence="2">
    <location>
        <begin position="21"/>
        <end position="98"/>
    </location>
</feature>
<organism evidence="3 4">
    <name type="scientific">Friedmanniella luteola</name>
    <dbReference type="NCBI Taxonomy" id="546871"/>
    <lineage>
        <taxon>Bacteria</taxon>
        <taxon>Bacillati</taxon>
        <taxon>Actinomycetota</taxon>
        <taxon>Actinomycetes</taxon>
        <taxon>Propionibacteriales</taxon>
        <taxon>Nocardioidaceae</taxon>
        <taxon>Friedmanniella</taxon>
    </lineage>
</organism>
<keyword evidence="2" id="KW-0732">Signal</keyword>